<gene>
    <name evidence="3" type="ORF">DM868_02205</name>
</gene>
<dbReference type="OrthoDB" id="105697at2157"/>
<sequence>MLARVLVPMDDSALSEEALRHALDAHPTAEITVLHVVGGPSSMMGEAANVALADDPEAEASDHAKNVMARAAEIAAEHDREIETEVRIGHPARTIVDVAEEFDAVVIGSHSGTLAERLIVGNVAETIVRRSPVPVTVVR</sequence>
<evidence type="ECO:0000256" key="1">
    <source>
        <dbReference type="ARBA" id="ARBA00008791"/>
    </source>
</evidence>
<organism evidence="3 4">
    <name type="scientific">Natronomonas salsuginis</name>
    <dbReference type="NCBI Taxonomy" id="2217661"/>
    <lineage>
        <taxon>Archaea</taxon>
        <taxon>Methanobacteriati</taxon>
        <taxon>Methanobacteriota</taxon>
        <taxon>Stenosarchaea group</taxon>
        <taxon>Halobacteria</taxon>
        <taxon>Halobacteriales</taxon>
        <taxon>Natronomonadaceae</taxon>
        <taxon>Natronomonas</taxon>
    </lineage>
</organism>
<reference evidence="3 4" key="1">
    <citation type="submission" date="2019-04" db="EMBL/GenBank/DDBJ databases">
        <title>Natronomonas sp. F20-122 a newhaloarchaeon isolated from a saline saltern of Isla Bacuta, Huelva, Spain.</title>
        <authorList>
            <person name="Duran-Viseras A."/>
            <person name="Sanchez-Porro C."/>
            <person name="Ventosa A."/>
        </authorList>
    </citation>
    <scope>NUCLEOTIDE SEQUENCE [LARGE SCALE GENOMIC DNA]</scope>
    <source>
        <strain evidence="3 4">F20-122</strain>
    </source>
</reference>
<feature type="domain" description="UspA" evidence="2">
    <location>
        <begin position="1"/>
        <end position="139"/>
    </location>
</feature>
<dbReference type="EMBL" id="QKNX01000001">
    <property type="protein sequence ID" value="TKR27919.1"/>
    <property type="molecule type" value="Genomic_DNA"/>
</dbReference>
<dbReference type="PRINTS" id="PR01438">
    <property type="entry name" value="UNVRSLSTRESS"/>
</dbReference>
<comment type="caution">
    <text evidence="3">The sequence shown here is derived from an EMBL/GenBank/DDBJ whole genome shotgun (WGS) entry which is preliminary data.</text>
</comment>
<dbReference type="CDD" id="cd00293">
    <property type="entry name" value="USP-like"/>
    <property type="match status" value="1"/>
</dbReference>
<dbReference type="AlphaFoldDB" id="A0A4U5JNZ1"/>
<proteinExistence type="inferred from homology"/>
<evidence type="ECO:0000313" key="3">
    <source>
        <dbReference type="EMBL" id="TKR27919.1"/>
    </source>
</evidence>
<evidence type="ECO:0000259" key="2">
    <source>
        <dbReference type="Pfam" id="PF00582"/>
    </source>
</evidence>
<keyword evidence="4" id="KW-1185">Reference proteome</keyword>
<dbReference type="InterPro" id="IPR006016">
    <property type="entry name" value="UspA"/>
</dbReference>
<dbReference type="PANTHER" id="PTHR46268">
    <property type="entry name" value="STRESS RESPONSE PROTEIN NHAX"/>
    <property type="match status" value="1"/>
</dbReference>
<dbReference type="RefSeq" id="WP_137275219.1">
    <property type="nucleotide sequence ID" value="NZ_QKNX01000001.1"/>
</dbReference>
<accession>A0A4U5JNZ1</accession>
<dbReference type="Proteomes" id="UP000308037">
    <property type="component" value="Unassembled WGS sequence"/>
</dbReference>
<dbReference type="Gene3D" id="3.40.50.620">
    <property type="entry name" value="HUPs"/>
    <property type="match status" value="1"/>
</dbReference>
<dbReference type="SUPFAM" id="SSF52402">
    <property type="entry name" value="Adenine nucleotide alpha hydrolases-like"/>
    <property type="match status" value="1"/>
</dbReference>
<comment type="similarity">
    <text evidence="1">Belongs to the universal stress protein A family.</text>
</comment>
<dbReference type="PANTHER" id="PTHR46268:SF24">
    <property type="entry name" value="UNIVERSAL STRESS PROTEIN"/>
    <property type="match status" value="1"/>
</dbReference>
<name>A0A4U5JNZ1_9EURY</name>
<evidence type="ECO:0000313" key="4">
    <source>
        <dbReference type="Proteomes" id="UP000308037"/>
    </source>
</evidence>
<protein>
    <submittedName>
        <fullName evidence="3">Universal stress protein</fullName>
    </submittedName>
</protein>
<dbReference type="InterPro" id="IPR006015">
    <property type="entry name" value="Universal_stress_UspA"/>
</dbReference>
<dbReference type="InterPro" id="IPR014729">
    <property type="entry name" value="Rossmann-like_a/b/a_fold"/>
</dbReference>
<dbReference type="Pfam" id="PF00582">
    <property type="entry name" value="Usp"/>
    <property type="match status" value="1"/>
</dbReference>